<organism evidence="1 2">
    <name type="scientific">Fusarium mangiferae</name>
    <name type="common">Mango malformation disease fungus</name>
    <dbReference type="NCBI Taxonomy" id="192010"/>
    <lineage>
        <taxon>Eukaryota</taxon>
        <taxon>Fungi</taxon>
        <taxon>Dikarya</taxon>
        <taxon>Ascomycota</taxon>
        <taxon>Pezizomycotina</taxon>
        <taxon>Sordariomycetes</taxon>
        <taxon>Hypocreomycetidae</taxon>
        <taxon>Hypocreales</taxon>
        <taxon>Nectriaceae</taxon>
        <taxon>Fusarium</taxon>
        <taxon>Fusarium fujikuroi species complex</taxon>
    </lineage>
</organism>
<dbReference type="GeneID" id="65095062"/>
<accession>A0A1L7UM47</accession>
<evidence type="ECO:0000313" key="2">
    <source>
        <dbReference type="Proteomes" id="UP000184255"/>
    </source>
</evidence>
<protein>
    <submittedName>
        <fullName evidence="1">Uncharacterized protein</fullName>
    </submittedName>
</protein>
<sequence>MPAFWDHINGQCNRNIVIALRIGADALHIATDLLVTGVFLRIFMCLQMALRPKLEVVGIFLCRTISHMEAVNILMFGAIARSADRGNLVFASPGQILSGQQA</sequence>
<dbReference type="EMBL" id="FCQH01000033">
    <property type="protein sequence ID" value="CVL09175.1"/>
    <property type="molecule type" value="Genomic_DNA"/>
</dbReference>
<comment type="caution">
    <text evidence="1">The sequence shown here is derived from an EMBL/GenBank/DDBJ whole genome shotgun (WGS) entry which is preliminary data.</text>
</comment>
<proteinExistence type="predicted"/>
<name>A0A1L7UM47_FUSMA</name>
<gene>
    <name evidence="1" type="ORF">FMAN_16273</name>
</gene>
<dbReference type="AlphaFoldDB" id="A0A1L7UM47"/>
<keyword evidence="2" id="KW-1185">Reference proteome</keyword>
<dbReference type="VEuPathDB" id="FungiDB:FMAN_16273"/>
<reference evidence="2" key="1">
    <citation type="journal article" date="2016" name="Genome Biol. Evol.">
        <title>Comparative 'omics' of the Fusarium fujikuroi species complex highlights differences in genetic potential and metabolite synthesis.</title>
        <authorList>
            <person name="Niehaus E.-M."/>
            <person name="Muensterkoetter M."/>
            <person name="Proctor R.H."/>
            <person name="Brown D.W."/>
            <person name="Sharon A."/>
            <person name="Idan Y."/>
            <person name="Oren-Young L."/>
            <person name="Sieber C.M."/>
            <person name="Novak O."/>
            <person name="Pencik A."/>
            <person name="Tarkowska D."/>
            <person name="Hromadova K."/>
            <person name="Freeman S."/>
            <person name="Maymon M."/>
            <person name="Elazar M."/>
            <person name="Youssef S.A."/>
            <person name="El-Shabrawy E.S.M."/>
            <person name="Shalaby A.B.A."/>
            <person name="Houterman P."/>
            <person name="Brock N.L."/>
            <person name="Burkhardt I."/>
            <person name="Tsavkelova E.A."/>
            <person name="Dickschat J.S."/>
            <person name="Galuszka P."/>
            <person name="Gueldener U."/>
            <person name="Tudzynski B."/>
        </authorList>
    </citation>
    <scope>NUCLEOTIDE SEQUENCE [LARGE SCALE GENOMIC DNA]</scope>
    <source>
        <strain evidence="2">MRC7560</strain>
    </source>
</reference>
<dbReference type="RefSeq" id="XP_041691499.1">
    <property type="nucleotide sequence ID" value="XM_041826163.1"/>
</dbReference>
<evidence type="ECO:0000313" key="1">
    <source>
        <dbReference type="EMBL" id="CVL09175.1"/>
    </source>
</evidence>
<dbReference type="Proteomes" id="UP000184255">
    <property type="component" value="Unassembled WGS sequence"/>
</dbReference>